<keyword evidence="10 15" id="KW-0255">Endonuclease</keyword>
<evidence type="ECO:0000256" key="6">
    <source>
        <dbReference type="ARBA" id="ARBA00012180"/>
    </source>
</evidence>
<dbReference type="CTD" id="246243"/>
<evidence type="ECO:0000256" key="4">
    <source>
        <dbReference type="ARBA" id="ARBA00005300"/>
    </source>
</evidence>
<dbReference type="Bgee" id="ENSLACG00000007100">
    <property type="expression patterns" value="Expressed in pelvic fin and 6 other cell types or tissues"/>
</dbReference>
<name>H3AEF1_LATCH</name>
<dbReference type="InterPro" id="IPR002156">
    <property type="entry name" value="RNaseH_domain"/>
</dbReference>
<evidence type="ECO:0000256" key="2">
    <source>
        <dbReference type="ARBA" id="ARBA00001946"/>
    </source>
</evidence>
<reference evidence="19" key="1">
    <citation type="submission" date="2011-08" db="EMBL/GenBank/DDBJ databases">
        <title>The draft genome of Latimeria chalumnae.</title>
        <authorList>
            <person name="Di Palma F."/>
            <person name="Alfoldi J."/>
            <person name="Johnson J."/>
            <person name="Berlin A."/>
            <person name="Gnerre S."/>
            <person name="Jaffe D."/>
            <person name="MacCallum I."/>
            <person name="Young S."/>
            <person name="Walker B.J."/>
            <person name="Lander E."/>
            <person name="Lindblad-Toh K."/>
        </authorList>
    </citation>
    <scope>NUCLEOTIDE SEQUENCE [LARGE SCALE GENOMIC DNA]</scope>
    <source>
        <strain evidence="19">Wild caught</strain>
    </source>
</reference>
<evidence type="ECO:0000256" key="14">
    <source>
        <dbReference type="ARBA" id="ARBA00068459"/>
    </source>
</evidence>
<dbReference type="Ensembl" id="ENSLACT00000008088.1">
    <property type="protein sequence ID" value="ENSLACP00000008022.1"/>
    <property type="gene ID" value="ENSLACG00000007100.1"/>
</dbReference>
<dbReference type="CDD" id="cd09280">
    <property type="entry name" value="RNase_HI_eukaryote_like"/>
    <property type="match status" value="1"/>
</dbReference>
<comment type="similarity">
    <text evidence="4 15">Belongs to the RNase H family.</text>
</comment>
<dbReference type="InterPro" id="IPR050092">
    <property type="entry name" value="RNase_H"/>
</dbReference>
<dbReference type="OrthoDB" id="407198at2759"/>
<dbReference type="SUPFAM" id="SSF55658">
    <property type="entry name" value="L9 N-domain-like"/>
    <property type="match status" value="1"/>
</dbReference>
<keyword evidence="8 15" id="KW-0540">Nuclease</keyword>
<gene>
    <name evidence="18" type="primary">RNASEH1</name>
</gene>
<sequence>MVAIVKPRNWQLASRRLLWAGVSEKLPVMKGGGYFYAVRRGRNPGIYSSWEECKEQVDRFPAASFKKFASEEDARAFVGITESACCSSSSALTSNGCDQQFNTRSARNGDSQSAVAQSYFVKKRSYPSFEEERSVVKRRRVTETASTSASSDDSPHFTYMGDAVVVYTDGCCSNNGKFKARAGIGVYWGKDHPLNVSDRLPGRQTNQRAEIQAACRAIEQAKSQDIKKLVIYTDSMFTINAITKWIKTWKNKGWKLSTGGPVVNKEDFERLDKLTQDIELTWLHIPGHAGHKGNEEADRLAREGAAKSEL</sequence>
<dbReference type="InterPro" id="IPR036397">
    <property type="entry name" value="RNaseH_sf"/>
</dbReference>
<dbReference type="AlphaFoldDB" id="H3AEF1"/>
<dbReference type="SUPFAM" id="SSF53098">
    <property type="entry name" value="Ribonuclease H-like"/>
    <property type="match status" value="1"/>
</dbReference>
<dbReference type="InterPro" id="IPR012337">
    <property type="entry name" value="RNaseH-like_sf"/>
</dbReference>
<dbReference type="Pfam" id="PF00075">
    <property type="entry name" value="RNase_H"/>
    <property type="match status" value="1"/>
</dbReference>
<dbReference type="STRING" id="7897.ENSLACP00000008022"/>
<evidence type="ECO:0000256" key="10">
    <source>
        <dbReference type="ARBA" id="ARBA00022759"/>
    </source>
</evidence>
<feature type="domain" description="RNase H type-1" evidence="17">
    <location>
        <begin position="160"/>
        <end position="306"/>
    </location>
</feature>
<feature type="compositionally biased region" description="Basic and acidic residues" evidence="16">
    <location>
        <begin position="292"/>
        <end position="310"/>
    </location>
</feature>
<dbReference type="GeneID" id="102366119"/>
<comment type="subunit">
    <text evidence="5">Monomer.</text>
</comment>
<dbReference type="EMBL" id="AFYH01173086">
    <property type="status" value="NOT_ANNOTATED_CDS"/>
    <property type="molecule type" value="Genomic_DNA"/>
</dbReference>
<reference evidence="18" key="2">
    <citation type="submission" date="2025-08" db="UniProtKB">
        <authorList>
            <consortium name="Ensembl"/>
        </authorList>
    </citation>
    <scope>IDENTIFICATION</scope>
</reference>
<evidence type="ECO:0000256" key="7">
    <source>
        <dbReference type="ARBA" id="ARBA00022490"/>
    </source>
</evidence>
<evidence type="ECO:0000313" key="19">
    <source>
        <dbReference type="Proteomes" id="UP000008672"/>
    </source>
</evidence>
<dbReference type="KEGG" id="lcm:102366119"/>
<dbReference type="EMBL" id="AFYH01173087">
    <property type="status" value="NOT_ANNOTATED_CDS"/>
    <property type="molecule type" value="Genomic_DNA"/>
</dbReference>
<dbReference type="EMBL" id="AFYH01173084">
    <property type="status" value="NOT_ANNOTATED_CDS"/>
    <property type="molecule type" value="Genomic_DNA"/>
</dbReference>
<dbReference type="EMBL" id="AFYH01173090">
    <property type="status" value="NOT_ANNOTATED_CDS"/>
    <property type="molecule type" value="Genomic_DNA"/>
</dbReference>
<accession>H3AEF1</accession>
<evidence type="ECO:0000256" key="1">
    <source>
        <dbReference type="ARBA" id="ARBA00000077"/>
    </source>
</evidence>
<evidence type="ECO:0000256" key="15">
    <source>
        <dbReference type="PIRNR" id="PIRNR036852"/>
    </source>
</evidence>
<keyword evidence="12 15" id="KW-0460">Magnesium</keyword>
<evidence type="ECO:0000256" key="5">
    <source>
        <dbReference type="ARBA" id="ARBA00011245"/>
    </source>
</evidence>
<dbReference type="PANTHER" id="PTHR10642:SF26">
    <property type="entry name" value="RIBONUCLEASE H1"/>
    <property type="match status" value="1"/>
</dbReference>
<comment type="function">
    <text evidence="13">Endonuclease that specifically degrades the RNA of RNA-DNA hybrids. Plays a role in RNA polymerase II (RNAp II) transcription termination by degrading R-loop RNA-DNA hybrid formation at G-rich pause sites located downstream of the poly(A) site and behind the elongating RNAp II.</text>
</comment>
<evidence type="ECO:0000259" key="17">
    <source>
        <dbReference type="PROSITE" id="PS50879"/>
    </source>
</evidence>
<dbReference type="PIRSF" id="PIRSF036852">
    <property type="entry name" value="Ribonuclease_H1_euk"/>
    <property type="match status" value="1"/>
</dbReference>
<dbReference type="FunFam" id="3.30.420.10:FF:000049">
    <property type="entry name" value="Ribonuclease H1"/>
    <property type="match status" value="1"/>
</dbReference>
<dbReference type="EMBL" id="AFYH01173089">
    <property type="status" value="NOT_ANNOTATED_CDS"/>
    <property type="molecule type" value="Genomic_DNA"/>
</dbReference>
<dbReference type="GO" id="GO:0000287">
    <property type="term" value="F:magnesium ion binding"/>
    <property type="evidence" value="ECO:0007669"/>
    <property type="project" value="UniProtKB-UniRule"/>
</dbReference>
<feature type="region of interest" description="Disordered" evidence="16">
    <location>
        <begin position="289"/>
        <end position="310"/>
    </location>
</feature>
<dbReference type="GeneTree" id="ENSGT00390000003466"/>
<keyword evidence="11 15" id="KW-0378">Hydrolase</keyword>
<dbReference type="EMBL" id="AFYH01173085">
    <property type="status" value="NOT_ANNOTATED_CDS"/>
    <property type="molecule type" value="Genomic_DNA"/>
</dbReference>
<evidence type="ECO:0000256" key="11">
    <source>
        <dbReference type="ARBA" id="ARBA00022801"/>
    </source>
</evidence>
<dbReference type="GO" id="GO:0003676">
    <property type="term" value="F:nucleic acid binding"/>
    <property type="evidence" value="ECO:0007669"/>
    <property type="project" value="UniProtKB-UniRule"/>
</dbReference>
<keyword evidence="19" id="KW-1185">Reference proteome</keyword>
<keyword evidence="9 15" id="KW-0479">Metal-binding</keyword>
<dbReference type="InParanoid" id="H3AEF1"/>
<dbReference type="Pfam" id="PF01693">
    <property type="entry name" value="Cauli_VI"/>
    <property type="match status" value="1"/>
</dbReference>
<dbReference type="RefSeq" id="XP_006006604.1">
    <property type="nucleotide sequence ID" value="XM_006006542.3"/>
</dbReference>
<comment type="subcellular location">
    <subcellularLocation>
        <location evidence="3">Cytoplasm</location>
    </subcellularLocation>
</comment>
<dbReference type="eggNOG" id="KOG3752">
    <property type="taxonomic scope" value="Eukaryota"/>
</dbReference>
<comment type="catalytic activity">
    <reaction evidence="1 15">
        <text>Endonucleolytic cleavage to 5'-phosphomonoester.</text>
        <dbReference type="EC" id="3.1.26.4"/>
    </reaction>
</comment>
<dbReference type="Proteomes" id="UP000008672">
    <property type="component" value="Unassembled WGS sequence"/>
</dbReference>
<dbReference type="InterPro" id="IPR009027">
    <property type="entry name" value="Ribosomal_bL9/RNase_H1_N"/>
</dbReference>
<keyword evidence="7" id="KW-0963">Cytoplasm</keyword>
<dbReference type="GO" id="GO:0043137">
    <property type="term" value="P:DNA replication, removal of RNA primer"/>
    <property type="evidence" value="ECO:0007669"/>
    <property type="project" value="TreeGrafter"/>
</dbReference>
<dbReference type="GO" id="GO:0005739">
    <property type="term" value="C:mitochondrion"/>
    <property type="evidence" value="ECO:0007669"/>
    <property type="project" value="UniProtKB-ARBA"/>
</dbReference>
<evidence type="ECO:0000313" key="18">
    <source>
        <dbReference type="Ensembl" id="ENSLACP00000008022.1"/>
    </source>
</evidence>
<dbReference type="Gene3D" id="3.40.970.10">
    <property type="entry name" value="Ribonuclease H1, N-terminal domain"/>
    <property type="match status" value="1"/>
</dbReference>
<dbReference type="PANTHER" id="PTHR10642">
    <property type="entry name" value="RIBONUCLEASE H1"/>
    <property type="match status" value="1"/>
</dbReference>
<dbReference type="FunCoup" id="H3AEF1">
    <property type="interactions" value="1405"/>
</dbReference>
<dbReference type="HOGENOM" id="CLU_030894_0_2_1"/>
<evidence type="ECO:0000256" key="13">
    <source>
        <dbReference type="ARBA" id="ARBA00059147"/>
    </source>
</evidence>
<protein>
    <recommendedName>
        <fullName evidence="14 15">Ribonuclease H1</fullName>
        <shortName evidence="15">RNase H1</shortName>
        <ecNumber evidence="6 15">3.1.26.4</ecNumber>
    </recommendedName>
</protein>
<dbReference type="InterPro" id="IPR017067">
    <property type="entry name" value="RNase_H1_euk"/>
</dbReference>
<dbReference type="InterPro" id="IPR011320">
    <property type="entry name" value="RNase_H1_N"/>
</dbReference>
<organism evidence="18 19">
    <name type="scientific">Latimeria chalumnae</name>
    <name type="common">Coelacanth</name>
    <dbReference type="NCBI Taxonomy" id="7897"/>
    <lineage>
        <taxon>Eukaryota</taxon>
        <taxon>Metazoa</taxon>
        <taxon>Chordata</taxon>
        <taxon>Craniata</taxon>
        <taxon>Vertebrata</taxon>
        <taxon>Euteleostomi</taxon>
        <taxon>Coelacanthiformes</taxon>
        <taxon>Coelacanthidae</taxon>
        <taxon>Latimeria</taxon>
    </lineage>
</organism>
<dbReference type="OMA" id="ELWYGLY"/>
<dbReference type="EC" id="3.1.26.4" evidence="6 15"/>
<evidence type="ECO:0000256" key="8">
    <source>
        <dbReference type="ARBA" id="ARBA00022722"/>
    </source>
</evidence>
<dbReference type="PROSITE" id="PS50879">
    <property type="entry name" value="RNASE_H_1"/>
    <property type="match status" value="1"/>
</dbReference>
<dbReference type="EMBL" id="AFYH01173088">
    <property type="status" value="NOT_ANNOTATED_CDS"/>
    <property type="molecule type" value="Genomic_DNA"/>
</dbReference>
<comment type="cofactor">
    <cofactor evidence="2 15">
        <name>Mg(2+)</name>
        <dbReference type="ChEBI" id="CHEBI:18420"/>
    </cofactor>
</comment>
<dbReference type="FunFam" id="3.40.970.10:FF:000001">
    <property type="entry name" value="Ribonuclease H1"/>
    <property type="match status" value="1"/>
</dbReference>
<evidence type="ECO:0000256" key="9">
    <source>
        <dbReference type="ARBA" id="ARBA00022723"/>
    </source>
</evidence>
<reference evidence="18" key="3">
    <citation type="submission" date="2025-09" db="UniProtKB">
        <authorList>
            <consortium name="Ensembl"/>
        </authorList>
    </citation>
    <scope>IDENTIFICATION</scope>
</reference>
<dbReference type="InterPro" id="IPR037056">
    <property type="entry name" value="RNase_H1_N_sf"/>
</dbReference>
<evidence type="ECO:0000256" key="3">
    <source>
        <dbReference type="ARBA" id="ARBA00004496"/>
    </source>
</evidence>
<proteinExistence type="inferred from homology"/>
<dbReference type="Gene3D" id="3.30.420.10">
    <property type="entry name" value="Ribonuclease H-like superfamily/Ribonuclease H"/>
    <property type="match status" value="1"/>
</dbReference>
<evidence type="ECO:0000256" key="16">
    <source>
        <dbReference type="SAM" id="MobiDB-lite"/>
    </source>
</evidence>
<dbReference type="GO" id="GO:0004523">
    <property type="term" value="F:RNA-DNA hybrid ribonuclease activity"/>
    <property type="evidence" value="ECO:0007669"/>
    <property type="project" value="UniProtKB-UniRule"/>
</dbReference>
<evidence type="ECO:0000256" key="12">
    <source>
        <dbReference type="ARBA" id="ARBA00022842"/>
    </source>
</evidence>